<evidence type="ECO:0000313" key="3">
    <source>
        <dbReference type="Proteomes" id="UP000290289"/>
    </source>
</evidence>
<comment type="caution">
    <text evidence="2">The sequence shown here is derived from an EMBL/GenBank/DDBJ whole genome shotgun (WGS) entry which is preliminary data.</text>
</comment>
<feature type="region of interest" description="Disordered" evidence="1">
    <location>
        <begin position="49"/>
        <end position="71"/>
    </location>
</feature>
<proteinExistence type="predicted"/>
<evidence type="ECO:0000313" key="2">
    <source>
        <dbReference type="EMBL" id="RXI01309.1"/>
    </source>
</evidence>
<gene>
    <name evidence="2" type="ORF">DVH24_001543</name>
</gene>
<feature type="region of interest" description="Disordered" evidence="1">
    <location>
        <begin position="1"/>
        <end position="20"/>
    </location>
</feature>
<protein>
    <submittedName>
        <fullName evidence="2">Uncharacterized protein</fullName>
    </submittedName>
</protein>
<organism evidence="2 3">
    <name type="scientific">Malus domestica</name>
    <name type="common">Apple</name>
    <name type="synonym">Pyrus malus</name>
    <dbReference type="NCBI Taxonomy" id="3750"/>
    <lineage>
        <taxon>Eukaryota</taxon>
        <taxon>Viridiplantae</taxon>
        <taxon>Streptophyta</taxon>
        <taxon>Embryophyta</taxon>
        <taxon>Tracheophyta</taxon>
        <taxon>Spermatophyta</taxon>
        <taxon>Magnoliopsida</taxon>
        <taxon>eudicotyledons</taxon>
        <taxon>Gunneridae</taxon>
        <taxon>Pentapetalae</taxon>
        <taxon>rosids</taxon>
        <taxon>fabids</taxon>
        <taxon>Rosales</taxon>
        <taxon>Rosaceae</taxon>
        <taxon>Amygdaloideae</taxon>
        <taxon>Maleae</taxon>
        <taxon>Malus</taxon>
    </lineage>
</organism>
<reference evidence="2 3" key="1">
    <citation type="submission" date="2018-10" db="EMBL/GenBank/DDBJ databases">
        <title>A high-quality apple genome assembly.</title>
        <authorList>
            <person name="Hu J."/>
        </authorList>
    </citation>
    <scope>NUCLEOTIDE SEQUENCE [LARGE SCALE GENOMIC DNA]</scope>
    <source>
        <strain evidence="3">cv. HFTH1</strain>
        <tissue evidence="2">Young leaf</tissue>
    </source>
</reference>
<dbReference type="EMBL" id="RDQH01000330">
    <property type="protein sequence ID" value="RXI01309.1"/>
    <property type="molecule type" value="Genomic_DNA"/>
</dbReference>
<accession>A0A498JZH5</accession>
<keyword evidence="3" id="KW-1185">Reference proteome</keyword>
<name>A0A498JZH5_MALDO</name>
<dbReference type="Proteomes" id="UP000290289">
    <property type="component" value="Chromosome 4"/>
</dbReference>
<dbReference type="AlphaFoldDB" id="A0A498JZH5"/>
<evidence type="ECO:0000256" key="1">
    <source>
        <dbReference type="SAM" id="MobiDB-lite"/>
    </source>
</evidence>
<sequence length="110" mass="11858">MSQLIKTRRAMTSTPSPTTIPTTVATALAGMDHRPVNPIDPVGPLVPHVQGSSTSSVALPASARLTHRRPRTPDQILRSELASYKSQMSMLVQTLNSSGIRLPILLMLSF</sequence>